<sequence>MTIKTFWTILMKILGLLLILGALTTIPQWFSSIYSAYQIGDFESLTILILILLVILIIYYFVFKICVYKTSWIIEKLKLDRDFETQNIELNSKSFTIISIATIVIGGLMFVENIPILLREIFIFFQQQALFKDYPKTGWIIFDLCKVIIGYLLMTNSSRIAKFIDNPKNNV</sequence>
<keyword evidence="1" id="KW-0812">Transmembrane</keyword>
<evidence type="ECO:0000313" key="2">
    <source>
        <dbReference type="EMBL" id="MFA9194177.1"/>
    </source>
</evidence>
<protein>
    <recommendedName>
        <fullName evidence="4">DUF2975 domain-containing protein</fullName>
    </recommendedName>
</protein>
<accession>A0ABV4TMQ2</accession>
<dbReference type="RefSeq" id="WP_373391284.1">
    <property type="nucleotide sequence ID" value="NZ_JBCFQK010000008.1"/>
</dbReference>
<dbReference type="EMBL" id="JBCFQK010000008">
    <property type="protein sequence ID" value="MFA9194177.1"/>
    <property type="molecule type" value="Genomic_DNA"/>
</dbReference>
<proteinExistence type="predicted"/>
<dbReference type="Proteomes" id="UP001574170">
    <property type="component" value="Unassembled WGS sequence"/>
</dbReference>
<keyword evidence="1" id="KW-0472">Membrane</keyword>
<comment type="caution">
    <text evidence="2">The sequence shown here is derived from an EMBL/GenBank/DDBJ whole genome shotgun (WGS) entry which is preliminary data.</text>
</comment>
<feature type="transmembrane region" description="Helical" evidence="1">
    <location>
        <begin position="95"/>
        <end position="118"/>
    </location>
</feature>
<organism evidence="2 3">
    <name type="scientific">Flavobacterium magnesitis</name>
    <dbReference type="NCBI Taxonomy" id="3138077"/>
    <lineage>
        <taxon>Bacteria</taxon>
        <taxon>Pseudomonadati</taxon>
        <taxon>Bacteroidota</taxon>
        <taxon>Flavobacteriia</taxon>
        <taxon>Flavobacteriales</taxon>
        <taxon>Flavobacteriaceae</taxon>
        <taxon>Flavobacterium</taxon>
    </lineage>
</organism>
<feature type="transmembrane region" description="Helical" evidence="1">
    <location>
        <begin position="138"/>
        <end position="154"/>
    </location>
</feature>
<feature type="transmembrane region" description="Helical" evidence="1">
    <location>
        <begin position="45"/>
        <end position="63"/>
    </location>
</feature>
<evidence type="ECO:0008006" key="4">
    <source>
        <dbReference type="Google" id="ProtNLM"/>
    </source>
</evidence>
<keyword evidence="1" id="KW-1133">Transmembrane helix</keyword>
<evidence type="ECO:0000256" key="1">
    <source>
        <dbReference type="SAM" id="Phobius"/>
    </source>
</evidence>
<gene>
    <name evidence="2" type="ORF">AAGV33_07140</name>
</gene>
<name>A0ABV4TMQ2_9FLAO</name>
<evidence type="ECO:0000313" key="3">
    <source>
        <dbReference type="Proteomes" id="UP001574170"/>
    </source>
</evidence>
<reference evidence="2 3" key="1">
    <citation type="submission" date="2024-04" db="EMBL/GenBank/DDBJ databases">
        <title>New Clade of Flavobacterium.</title>
        <authorList>
            <person name="Matos L."/>
            <person name="Proenca D.N."/>
            <person name="Fransisco R.M."/>
            <person name="Chung A.P."/>
            <person name="Maccario L."/>
            <person name="Sorensen S.J."/>
            <person name="Morais P.V."/>
        </authorList>
    </citation>
    <scope>NUCLEOTIDE SEQUENCE [LARGE SCALE GENOMIC DNA]</scope>
    <source>
        <strain evidence="2 3">FBOR7N2.3</strain>
    </source>
</reference>
<keyword evidence="3" id="KW-1185">Reference proteome</keyword>